<protein>
    <submittedName>
        <fullName evidence="1">Uncharacterized protein</fullName>
    </submittedName>
</protein>
<sequence>MNATIAATATATERKSGSAIFRAASNLSAFIRNAIKQYGAPYLNGPLPPL</sequence>
<proteinExistence type="predicted"/>
<organism evidence="1 2">
    <name type="scientific">Pseudoduganella umbonata</name>
    <dbReference type="NCBI Taxonomy" id="864828"/>
    <lineage>
        <taxon>Bacteria</taxon>
        <taxon>Pseudomonadati</taxon>
        <taxon>Pseudomonadota</taxon>
        <taxon>Betaproteobacteria</taxon>
        <taxon>Burkholderiales</taxon>
        <taxon>Oxalobacteraceae</taxon>
        <taxon>Telluria group</taxon>
        <taxon>Pseudoduganella</taxon>
    </lineage>
</organism>
<dbReference type="Proteomes" id="UP000584325">
    <property type="component" value="Unassembled WGS sequence"/>
</dbReference>
<evidence type="ECO:0000313" key="1">
    <source>
        <dbReference type="EMBL" id="MBB3221001.1"/>
    </source>
</evidence>
<evidence type="ECO:0000313" key="2">
    <source>
        <dbReference type="Proteomes" id="UP000584325"/>
    </source>
</evidence>
<name>A0A7W5E9F7_9BURK</name>
<comment type="caution">
    <text evidence="1">The sequence shown here is derived from an EMBL/GenBank/DDBJ whole genome shotgun (WGS) entry which is preliminary data.</text>
</comment>
<dbReference type="RefSeq" id="WP_175424742.1">
    <property type="nucleotide sequence ID" value="NZ_CP040017.1"/>
</dbReference>
<dbReference type="AlphaFoldDB" id="A0A7W5E9F7"/>
<gene>
    <name evidence="1" type="ORF">FHS02_001808</name>
</gene>
<reference evidence="1 2" key="1">
    <citation type="submission" date="2020-08" db="EMBL/GenBank/DDBJ databases">
        <title>Genomic Encyclopedia of Type Strains, Phase III (KMG-III): the genomes of soil and plant-associated and newly described type strains.</title>
        <authorList>
            <person name="Whitman W."/>
        </authorList>
    </citation>
    <scope>NUCLEOTIDE SEQUENCE [LARGE SCALE GENOMIC DNA]</scope>
    <source>
        <strain evidence="1 2">CECT 7753</strain>
    </source>
</reference>
<accession>A0A7W5E9F7</accession>
<dbReference type="EMBL" id="JACHXS010000003">
    <property type="protein sequence ID" value="MBB3221001.1"/>
    <property type="molecule type" value="Genomic_DNA"/>
</dbReference>